<dbReference type="Proteomes" id="UP000244855">
    <property type="component" value="Unassembled WGS sequence"/>
</dbReference>
<accession>A0A2V1DN98</accession>
<dbReference type="STRING" id="97972.A0A2V1DN98"/>
<dbReference type="OrthoDB" id="5360893at2759"/>
<dbReference type="SUPFAM" id="SSF51658">
    <property type="entry name" value="Xylose isomerase-like"/>
    <property type="match status" value="1"/>
</dbReference>
<feature type="domain" description="Xylose isomerase-like TIM barrel" evidence="1">
    <location>
        <begin position="25"/>
        <end position="318"/>
    </location>
</feature>
<evidence type="ECO:0000259" key="1">
    <source>
        <dbReference type="Pfam" id="PF01261"/>
    </source>
</evidence>
<dbReference type="PANTHER" id="PTHR12110">
    <property type="entry name" value="HYDROXYPYRUVATE ISOMERASE"/>
    <property type="match status" value="1"/>
</dbReference>
<dbReference type="EMBL" id="KZ805399">
    <property type="protein sequence ID" value="PVH99103.1"/>
    <property type="molecule type" value="Genomic_DNA"/>
</dbReference>
<dbReference type="InterPro" id="IPR013022">
    <property type="entry name" value="Xyl_isomerase-like_TIM-brl"/>
</dbReference>
<dbReference type="InterPro" id="IPR050312">
    <property type="entry name" value="IolE/XylAMocC-like"/>
</dbReference>
<dbReference type="Pfam" id="PF01261">
    <property type="entry name" value="AP_endonuc_2"/>
    <property type="match status" value="1"/>
</dbReference>
<organism evidence="2 3">
    <name type="scientific">Periconia macrospinosa</name>
    <dbReference type="NCBI Taxonomy" id="97972"/>
    <lineage>
        <taxon>Eukaryota</taxon>
        <taxon>Fungi</taxon>
        <taxon>Dikarya</taxon>
        <taxon>Ascomycota</taxon>
        <taxon>Pezizomycotina</taxon>
        <taxon>Dothideomycetes</taxon>
        <taxon>Pleosporomycetidae</taxon>
        <taxon>Pleosporales</taxon>
        <taxon>Massarineae</taxon>
        <taxon>Periconiaceae</taxon>
        <taxon>Periconia</taxon>
    </lineage>
</organism>
<evidence type="ECO:0000313" key="3">
    <source>
        <dbReference type="Proteomes" id="UP000244855"/>
    </source>
</evidence>
<dbReference type="InterPro" id="IPR036237">
    <property type="entry name" value="Xyl_isomerase-like_sf"/>
</dbReference>
<gene>
    <name evidence="2" type="ORF">DM02DRAFT_594886</name>
</gene>
<protein>
    <submittedName>
        <fullName evidence="2">3-dehydroshikimate dehydratase</fullName>
    </submittedName>
</protein>
<proteinExistence type="predicted"/>
<keyword evidence="3" id="KW-1185">Reference proteome</keyword>
<reference evidence="2 3" key="1">
    <citation type="journal article" date="2018" name="Sci. Rep.">
        <title>Comparative genomics provides insights into the lifestyle and reveals functional heterogeneity of dark septate endophytic fungi.</title>
        <authorList>
            <person name="Knapp D.G."/>
            <person name="Nemeth J.B."/>
            <person name="Barry K."/>
            <person name="Hainaut M."/>
            <person name="Henrissat B."/>
            <person name="Johnson J."/>
            <person name="Kuo A."/>
            <person name="Lim J.H.P."/>
            <person name="Lipzen A."/>
            <person name="Nolan M."/>
            <person name="Ohm R.A."/>
            <person name="Tamas L."/>
            <person name="Grigoriev I.V."/>
            <person name="Spatafora J.W."/>
            <person name="Nagy L.G."/>
            <person name="Kovacs G.M."/>
        </authorList>
    </citation>
    <scope>NUCLEOTIDE SEQUENCE [LARGE SCALE GENOMIC DNA]</scope>
    <source>
        <strain evidence="2 3">DSE2036</strain>
    </source>
</reference>
<dbReference type="Gene3D" id="3.20.20.150">
    <property type="entry name" value="Divalent-metal-dependent TIM barrel enzymes"/>
    <property type="match status" value="1"/>
</dbReference>
<name>A0A2V1DN98_9PLEO</name>
<dbReference type="PANTHER" id="PTHR12110:SF21">
    <property type="entry name" value="XYLOSE ISOMERASE-LIKE TIM BARREL DOMAIN-CONTAINING PROTEIN"/>
    <property type="match status" value="1"/>
</dbReference>
<sequence>MPLLPGISTMSLGRCHAGHSLTYKLQRAAQNGLRGIELFYDDLQALASPPTPSNLLAAASSVRNLCASLNLTIICLQPFMHYGGIIDRAAHARRVEDMRFWIRLARTLGTDIIQVPSSFLKKEECSPDFDMLVEDLKVVADLGLDVDDPMRFVYESLCWGTHVDTWEVCWDVVQAVDRSNFGICLDSFNILGRIYADPTAATGMMPNAEEEVRESMERMVQRIAPFREKIFFVQVVDAERLDAPLVKGHPFYVEGQPPRMNWSRNCRLFYGEKEEGAYLPVKVVLETIFKRIGYEGWVSFELFNRAMERRDEGVVEELASRAARGWRRMLEDLELAEEVKSGAGLRKDSKELEGLGEVARL</sequence>
<evidence type="ECO:0000313" key="2">
    <source>
        <dbReference type="EMBL" id="PVH99103.1"/>
    </source>
</evidence>
<dbReference type="AlphaFoldDB" id="A0A2V1DN98"/>